<feature type="transmembrane region" description="Helical" evidence="1">
    <location>
        <begin position="90"/>
        <end position="108"/>
    </location>
</feature>
<accession>A0A9Q1CHW4</accession>
<evidence type="ECO:0000313" key="4">
    <source>
        <dbReference type="Proteomes" id="UP001152320"/>
    </source>
</evidence>
<dbReference type="SMART" id="SM00271">
    <property type="entry name" value="DnaJ"/>
    <property type="match status" value="1"/>
</dbReference>
<keyword evidence="1" id="KW-0472">Membrane</keyword>
<dbReference type="InterPro" id="IPR001623">
    <property type="entry name" value="DnaJ_domain"/>
</dbReference>
<evidence type="ECO:0000259" key="2">
    <source>
        <dbReference type="PROSITE" id="PS50076"/>
    </source>
</evidence>
<gene>
    <name evidence="3" type="ORF">HOLleu_08650</name>
</gene>
<dbReference type="Gene3D" id="1.10.287.110">
    <property type="entry name" value="DnaJ domain"/>
    <property type="match status" value="1"/>
</dbReference>
<reference evidence="3" key="1">
    <citation type="submission" date="2021-10" db="EMBL/GenBank/DDBJ databases">
        <title>Tropical sea cucumber genome reveals ecological adaptation and Cuvierian tubules defense mechanism.</title>
        <authorList>
            <person name="Chen T."/>
        </authorList>
    </citation>
    <scope>NUCLEOTIDE SEQUENCE</scope>
    <source>
        <strain evidence="3">Nanhai2018</strain>
        <tissue evidence="3">Muscle</tissue>
    </source>
</reference>
<dbReference type="PROSITE" id="PS50076">
    <property type="entry name" value="DNAJ_2"/>
    <property type="match status" value="1"/>
</dbReference>
<dbReference type="EMBL" id="JAIZAY010000003">
    <property type="protein sequence ID" value="KAJ8045611.1"/>
    <property type="molecule type" value="Genomic_DNA"/>
</dbReference>
<feature type="domain" description="J" evidence="2">
    <location>
        <begin position="405"/>
        <end position="473"/>
    </location>
</feature>
<keyword evidence="1" id="KW-1133">Transmembrane helix</keyword>
<dbReference type="SUPFAM" id="SSF46565">
    <property type="entry name" value="Chaperone J-domain"/>
    <property type="match status" value="1"/>
</dbReference>
<dbReference type="PANTHER" id="PTHR44733:SF1">
    <property type="entry name" value="DNAJ HOMOLOG SUBFAMILY C MEMBER 22"/>
    <property type="match status" value="1"/>
</dbReference>
<dbReference type="PANTHER" id="PTHR44733">
    <property type="entry name" value="DNAJ HOMOLOG SUBFAMILY C MEMBER 22"/>
    <property type="match status" value="1"/>
</dbReference>
<dbReference type="CDD" id="cd06257">
    <property type="entry name" value="DnaJ"/>
    <property type="match status" value="1"/>
</dbReference>
<proteinExistence type="predicted"/>
<dbReference type="InterPro" id="IPR036869">
    <property type="entry name" value="J_dom_sf"/>
</dbReference>
<feature type="transmembrane region" description="Helical" evidence="1">
    <location>
        <begin position="60"/>
        <end position="78"/>
    </location>
</feature>
<evidence type="ECO:0000313" key="3">
    <source>
        <dbReference type="EMBL" id="KAJ8045611.1"/>
    </source>
</evidence>
<dbReference type="AlphaFoldDB" id="A0A9Q1CHW4"/>
<feature type="transmembrane region" description="Helical" evidence="1">
    <location>
        <begin position="176"/>
        <end position="195"/>
    </location>
</feature>
<dbReference type="GO" id="GO:0016020">
    <property type="term" value="C:membrane"/>
    <property type="evidence" value="ECO:0007669"/>
    <property type="project" value="TreeGrafter"/>
</dbReference>
<evidence type="ECO:0000256" key="1">
    <source>
        <dbReference type="SAM" id="Phobius"/>
    </source>
</evidence>
<dbReference type="Proteomes" id="UP001152320">
    <property type="component" value="Chromosome 3"/>
</dbReference>
<protein>
    <submittedName>
        <fullName evidence="3">DnaJ-like chaperone JEM1</fullName>
    </submittedName>
</protein>
<keyword evidence="1" id="KW-0812">Transmembrane</keyword>
<name>A0A9Q1CHW4_HOLLE</name>
<comment type="caution">
    <text evidence="3">The sequence shown here is derived from an EMBL/GenBank/DDBJ whole genome shotgun (WGS) entry which is preliminary data.</text>
</comment>
<dbReference type="OrthoDB" id="10262359at2759"/>
<sequence length="475" mass="54739">MPLCGGVPEVFFVLGSFRIFGTYLPMSLKQTCMMKRVIGEKEYNVCVQMTDQPFFPSSRFLGQLLFSVFLALLLKYAFSDNFARHFPASLVRGIVVSMGIATAVHAVGNIGDEEVPFKPAIYGSFALLPLFPTSEGIIYKVVLSCYLSQKQRKVRRIQPQNPPGCMKIFLTTIKDVFIVLIVGVFVAGIWMSVLYNHILTQDGDTAKLLKHTKVFLRHQQKRLMMAVEATKSILFKLYMFLLKMVDDIFRVHTDNLEELLMLGLKIYQSVFPKVIRTLEGIQQFINASWKIFWTMLKNEVYPLVTETFHLVIEKFVNLWNSVYILANQTCHLMFEKLGDLGKRVEQFTKKMLGCLSTALNDNTSSRDCSTLCSDVEIFINSISDTLWYFLGGDSKRPLKFVPERDPYKVMGLDPSATESEIKRRYRKLAKEYHPDKHESRHNKKIAEKMFIQLHDAYETLAKISRSHKYNKRYPT</sequence>
<dbReference type="PRINTS" id="PR00625">
    <property type="entry name" value="JDOMAIN"/>
</dbReference>
<feature type="transmembrane region" description="Helical" evidence="1">
    <location>
        <begin position="120"/>
        <end position="147"/>
    </location>
</feature>
<dbReference type="Pfam" id="PF00226">
    <property type="entry name" value="DnaJ"/>
    <property type="match status" value="1"/>
</dbReference>
<organism evidence="3 4">
    <name type="scientific">Holothuria leucospilota</name>
    <name type="common">Black long sea cucumber</name>
    <name type="synonym">Mertensiothuria leucospilota</name>
    <dbReference type="NCBI Taxonomy" id="206669"/>
    <lineage>
        <taxon>Eukaryota</taxon>
        <taxon>Metazoa</taxon>
        <taxon>Echinodermata</taxon>
        <taxon>Eleutherozoa</taxon>
        <taxon>Echinozoa</taxon>
        <taxon>Holothuroidea</taxon>
        <taxon>Aspidochirotacea</taxon>
        <taxon>Aspidochirotida</taxon>
        <taxon>Holothuriidae</taxon>
        <taxon>Holothuria</taxon>
    </lineage>
</organism>
<keyword evidence="4" id="KW-1185">Reference proteome</keyword>